<dbReference type="Proteomes" id="UP000191661">
    <property type="component" value="Unassembled WGS sequence"/>
</dbReference>
<feature type="transmembrane region" description="Helical" evidence="1">
    <location>
        <begin position="43"/>
        <end position="63"/>
    </location>
</feature>
<proteinExistence type="predicted"/>
<sequence length="177" mass="20253">MRYENVNNVEELNFRVNNYISSGYKLEIRDNNYAKLVKDDFDWAIFIILFLLLIIGALIYWAVKSGNKDEVIIQVGNEYNSGNMEYNPSKNESFKQQTESKPQNNVRYDLKCLSCGYVNEEGSKFCFSCGTELSVIANSNDLVQEFDSENYKKCSNCGNLVLKDDKFCTSCGVSLIE</sequence>
<gene>
    <name evidence="3" type="ORF">MBBAR_4c00620</name>
</gene>
<dbReference type="Pfam" id="PF12773">
    <property type="entry name" value="DZR"/>
    <property type="match status" value="1"/>
</dbReference>
<evidence type="ECO:0000313" key="3">
    <source>
        <dbReference type="EMBL" id="OQD59333.1"/>
    </source>
</evidence>
<protein>
    <recommendedName>
        <fullName evidence="2">DZANK-type domain-containing protein</fullName>
    </recommendedName>
</protein>
<feature type="domain" description="DZANK-type" evidence="2">
    <location>
        <begin position="112"/>
        <end position="172"/>
    </location>
</feature>
<keyword evidence="1" id="KW-0812">Transmembrane</keyword>
<dbReference type="EMBL" id="JXMW01000004">
    <property type="protein sequence ID" value="OQD59333.1"/>
    <property type="molecule type" value="Genomic_DNA"/>
</dbReference>
<keyword evidence="1" id="KW-1133">Transmembrane helix</keyword>
<comment type="caution">
    <text evidence="3">The sequence shown here is derived from an EMBL/GenBank/DDBJ whole genome shotgun (WGS) entry which is preliminary data.</text>
</comment>
<dbReference type="AlphaFoldDB" id="A0A1V6N426"/>
<evidence type="ECO:0000259" key="2">
    <source>
        <dbReference type="Pfam" id="PF12773"/>
    </source>
</evidence>
<evidence type="ECO:0000313" key="4">
    <source>
        <dbReference type="Proteomes" id="UP000191661"/>
    </source>
</evidence>
<dbReference type="RefSeq" id="WP_080459832.1">
    <property type="nucleotide sequence ID" value="NZ_JXMW01000004.1"/>
</dbReference>
<dbReference type="InterPro" id="IPR025874">
    <property type="entry name" value="DZR"/>
</dbReference>
<keyword evidence="1" id="KW-0472">Membrane</keyword>
<organism evidence="3 4">
    <name type="scientific">Methanobrevibacter arboriphilus JCM 13429 = DSM 1125</name>
    <dbReference type="NCBI Taxonomy" id="1300164"/>
    <lineage>
        <taxon>Archaea</taxon>
        <taxon>Methanobacteriati</taxon>
        <taxon>Methanobacteriota</taxon>
        <taxon>Methanomada group</taxon>
        <taxon>Methanobacteria</taxon>
        <taxon>Methanobacteriales</taxon>
        <taxon>Methanobacteriaceae</taxon>
        <taxon>Methanobrevibacter</taxon>
    </lineage>
</organism>
<accession>A0A1V6N426</accession>
<dbReference type="OrthoDB" id="76898at2157"/>
<reference evidence="3 4" key="1">
    <citation type="submission" date="2014-12" db="EMBL/GenBank/DDBJ databases">
        <title>Genome sequence of Methanobrevibacter arboriphilicus DH1, DSM1125.</title>
        <authorList>
            <person name="Poehlein A."/>
            <person name="Thauer R.K."/>
            <person name="Seedorf H."/>
            <person name="Daniel R."/>
        </authorList>
    </citation>
    <scope>NUCLEOTIDE SEQUENCE [LARGE SCALE GENOMIC DNA]</scope>
    <source>
        <strain evidence="3 4">DH1</strain>
    </source>
</reference>
<keyword evidence="4" id="KW-1185">Reference proteome</keyword>
<name>A0A1V6N426_METAZ</name>
<evidence type="ECO:0000256" key="1">
    <source>
        <dbReference type="SAM" id="Phobius"/>
    </source>
</evidence>